<dbReference type="Proteomes" id="UP001497482">
    <property type="component" value="Chromosome 12"/>
</dbReference>
<evidence type="ECO:0000313" key="2">
    <source>
        <dbReference type="Proteomes" id="UP001497482"/>
    </source>
</evidence>
<dbReference type="EMBL" id="OZ035834">
    <property type="protein sequence ID" value="CAL1575456.1"/>
    <property type="molecule type" value="Genomic_DNA"/>
</dbReference>
<evidence type="ECO:0000313" key="1">
    <source>
        <dbReference type="EMBL" id="CAL1575456.1"/>
    </source>
</evidence>
<reference evidence="1 2" key="1">
    <citation type="submission" date="2024-04" db="EMBL/GenBank/DDBJ databases">
        <authorList>
            <person name="Waldvogel A.-M."/>
            <person name="Schoenle A."/>
        </authorList>
    </citation>
    <scope>NUCLEOTIDE SEQUENCE [LARGE SCALE GENOMIC DNA]</scope>
</reference>
<accession>A0AAV2JGB1</accession>
<organism evidence="1 2">
    <name type="scientific">Knipowitschia caucasica</name>
    <name type="common">Caucasian dwarf goby</name>
    <name type="synonym">Pomatoschistus caucasicus</name>
    <dbReference type="NCBI Taxonomy" id="637954"/>
    <lineage>
        <taxon>Eukaryota</taxon>
        <taxon>Metazoa</taxon>
        <taxon>Chordata</taxon>
        <taxon>Craniata</taxon>
        <taxon>Vertebrata</taxon>
        <taxon>Euteleostomi</taxon>
        <taxon>Actinopterygii</taxon>
        <taxon>Neopterygii</taxon>
        <taxon>Teleostei</taxon>
        <taxon>Neoteleostei</taxon>
        <taxon>Acanthomorphata</taxon>
        <taxon>Gobiaria</taxon>
        <taxon>Gobiiformes</taxon>
        <taxon>Gobioidei</taxon>
        <taxon>Gobiidae</taxon>
        <taxon>Gobiinae</taxon>
        <taxon>Knipowitschia</taxon>
    </lineage>
</organism>
<sequence length="90" mass="9924">MHDVNTRSKHQGIKDFHRSLFIFLLLHLVSSIINREGRARVWGGGVTCVASIVRIRAWAVMLCALSPPQHLLQTLDSAPDSAPDRHGSSA</sequence>
<name>A0AAV2JGB1_KNICA</name>
<proteinExistence type="predicted"/>
<protein>
    <submittedName>
        <fullName evidence="1">Uncharacterized protein</fullName>
    </submittedName>
</protein>
<gene>
    <name evidence="1" type="ORF">KC01_LOCUS7029</name>
</gene>
<dbReference type="AlphaFoldDB" id="A0AAV2JGB1"/>
<keyword evidence="2" id="KW-1185">Reference proteome</keyword>